<evidence type="ECO:0000256" key="5">
    <source>
        <dbReference type="ARBA" id="ARBA00029722"/>
    </source>
</evidence>
<evidence type="ECO:0000256" key="3">
    <source>
        <dbReference type="ARBA" id="ARBA00022801"/>
    </source>
</evidence>
<dbReference type="SUPFAM" id="SSF49899">
    <property type="entry name" value="Concanavalin A-like lectins/glucanases"/>
    <property type="match status" value="1"/>
</dbReference>
<reference evidence="9 10" key="1">
    <citation type="submission" date="2020-05" db="EMBL/GenBank/DDBJ databases">
        <title>Hymenobacter terrestris sp. nov. and Hymenobacter lapidiphilus sp. nov., isolated from regoliths in Antarctica.</title>
        <authorList>
            <person name="Sedlacek I."/>
            <person name="Pantucek R."/>
            <person name="Zeman M."/>
            <person name="Holochova P."/>
            <person name="Kralova S."/>
            <person name="Stankova E."/>
            <person name="Sedo O."/>
            <person name="Micenkova L."/>
            <person name="Svec P."/>
            <person name="Gupta V."/>
            <person name="Sood U."/>
            <person name="Korpole U.S."/>
            <person name="Lal R."/>
        </authorList>
    </citation>
    <scope>NUCLEOTIDE SEQUENCE [LARGE SCALE GENOMIC DNA]</scope>
    <source>
        <strain evidence="9 10">P5252</strain>
    </source>
</reference>
<evidence type="ECO:0000256" key="4">
    <source>
        <dbReference type="ARBA" id="ARBA00023295"/>
    </source>
</evidence>
<evidence type="ECO:0000313" key="9">
    <source>
        <dbReference type="EMBL" id="NVO85432.1"/>
    </source>
</evidence>
<evidence type="ECO:0000256" key="7">
    <source>
        <dbReference type="ARBA" id="ARBA00031665"/>
    </source>
</evidence>
<dbReference type="InterPro" id="IPR002654">
    <property type="entry name" value="Glyco_trans_25"/>
</dbReference>
<protein>
    <recommendedName>
        <fullName evidence="2">Beta-glucanase</fullName>
    </recommendedName>
    <alternativeName>
        <fullName evidence="7">1,3-1,4-beta-D-glucan 4-glucanohydrolase</fullName>
    </alternativeName>
    <alternativeName>
        <fullName evidence="6">Endo-beta-1,3-1,4 glucanase</fullName>
    </alternativeName>
    <alternativeName>
        <fullName evidence="5">Lichenase</fullName>
    </alternativeName>
</protein>
<evidence type="ECO:0000259" key="8">
    <source>
        <dbReference type="PROSITE" id="PS51762"/>
    </source>
</evidence>
<dbReference type="InterPro" id="IPR008264">
    <property type="entry name" value="Beta_glucanase"/>
</dbReference>
<evidence type="ECO:0000256" key="6">
    <source>
        <dbReference type="ARBA" id="ARBA00029771"/>
    </source>
</evidence>
<dbReference type="PANTHER" id="PTHR31062">
    <property type="entry name" value="XYLOGLUCAN ENDOTRANSGLUCOSYLASE/HYDROLASE PROTEIN 8-RELATED"/>
    <property type="match status" value="1"/>
</dbReference>
<accession>A0ABX2Q3A9</accession>
<dbReference type="EMBL" id="JABKAV010000029">
    <property type="protein sequence ID" value="NVO85432.1"/>
    <property type="molecule type" value="Genomic_DNA"/>
</dbReference>
<dbReference type="Gene3D" id="2.60.120.200">
    <property type="match status" value="1"/>
</dbReference>
<comment type="similarity">
    <text evidence="1">Belongs to the glycosyl hydrolase 16 family.</text>
</comment>
<evidence type="ECO:0000256" key="2">
    <source>
        <dbReference type="ARBA" id="ARBA00014569"/>
    </source>
</evidence>
<dbReference type="InterPro" id="IPR013320">
    <property type="entry name" value="ConA-like_dom_sf"/>
</dbReference>
<dbReference type="Pfam" id="PF00722">
    <property type="entry name" value="Glyco_hydro_16"/>
    <property type="match status" value="1"/>
</dbReference>
<dbReference type="Proteomes" id="UP000626554">
    <property type="component" value="Unassembled WGS sequence"/>
</dbReference>
<comment type="caution">
    <text evidence="9">The sequence shown here is derived from an EMBL/GenBank/DDBJ whole genome shotgun (WGS) entry which is preliminary data.</text>
</comment>
<dbReference type="PROSITE" id="PS51762">
    <property type="entry name" value="GH16_2"/>
    <property type="match status" value="1"/>
</dbReference>
<keyword evidence="10" id="KW-1185">Reference proteome</keyword>
<keyword evidence="3" id="KW-0378">Hydrolase</keyword>
<gene>
    <name evidence="9" type="ORF">HW556_11135</name>
</gene>
<name>A0ABX2Q3A9_9BACT</name>
<dbReference type="Pfam" id="PF01755">
    <property type="entry name" value="Glyco_transf_25"/>
    <property type="match status" value="1"/>
</dbReference>
<feature type="domain" description="GH16" evidence="8">
    <location>
        <begin position="480"/>
        <end position="733"/>
    </location>
</feature>
<evidence type="ECO:0000313" key="10">
    <source>
        <dbReference type="Proteomes" id="UP000626554"/>
    </source>
</evidence>
<organism evidence="9 10">
    <name type="scientific">Hymenobacter terrestris</name>
    <dbReference type="NCBI Taxonomy" id="2748310"/>
    <lineage>
        <taxon>Bacteria</taxon>
        <taxon>Pseudomonadati</taxon>
        <taxon>Bacteroidota</taxon>
        <taxon>Cytophagia</taxon>
        <taxon>Cytophagales</taxon>
        <taxon>Hymenobacteraceae</taxon>
        <taxon>Hymenobacter</taxon>
    </lineage>
</organism>
<proteinExistence type="inferred from homology"/>
<evidence type="ECO:0000256" key="1">
    <source>
        <dbReference type="ARBA" id="ARBA00006865"/>
    </source>
</evidence>
<keyword evidence="4" id="KW-0326">Glycosidase</keyword>
<dbReference type="InterPro" id="IPR000757">
    <property type="entry name" value="Beta-glucanase-like"/>
</dbReference>
<dbReference type="PRINTS" id="PR00737">
    <property type="entry name" value="GLHYDRLASE16"/>
</dbReference>
<dbReference type="CDD" id="cd06532">
    <property type="entry name" value="Glyco_transf_25"/>
    <property type="match status" value="1"/>
</dbReference>
<dbReference type="InterPro" id="IPR044791">
    <property type="entry name" value="Beta-glucanase/XTH"/>
</dbReference>
<sequence>MMNLHLTHAFRRKTAFLLKILWRRLRPGRVLPNVGTSQGLGAVYVINLDRQPMRWQHMLRETKRQRVTGRRTLAEFCHRLPAIDGRLLRAAEVSPAQLVPQYALRTQYYVDPDPRLLPALRAGDPFISMSAPEVAVALSHVAAWQRLLAEGHAYALVLEDDVFFERDFSRLLPRLWQELPADEHGAPSFDFLYLSYREVDRGAETVAFSPHLMRPVRGLWWFSGYVISRAGAEQLLARLPICGPVDLWINLHFSSLRVYASVPSLIFQRNDLPSDNVYSILPYLSQLGIQADQTHAELQQRKGRGPVFVLTGSPVDLNWLAAALGVLGYRCCVDDGTQFTPDVHRQLAAREPLLFDAYLGIASLGEQQELLAQLYPAAVFISMAPLAASSARPAAHHSTLRRALGRLPGRAAHHGQQGKHLLLPTEEKSWQALCCFLKCEVPAFELPQRANMPNVEPYAIRPMQQQLVGLRRTTYPEHDVTPWIIPLERLAAHGIESMAAVGRRVGEFTPLFHDDFASFHANRWRLLQDSFPSNLAAFTPDNFHSGEPEGCRLTLCKQRMGTRQYTSASLVSQASYLYGRFEVRLKAVRLSGVITAFFLHRNDPWQELDMEFLGQDTSQVLLNVYFNPGSQAGGWNYGNRGTPVLVELGFDASAAFHTYAIEWEPHEIRWFADGQLLHVRPIWAPTPVPALPMQFFINLWPSRSEELAGPFYEAQLPAEAQIEEVSIAAWSLSMSD</sequence>